<dbReference type="Pfam" id="PF00669">
    <property type="entry name" value="Flagellin_N"/>
    <property type="match status" value="1"/>
</dbReference>
<comment type="function">
    <text evidence="3">Flagellin is the subunit protein which polymerizes to form the filaments of bacterial flagella.</text>
</comment>
<keyword evidence="3" id="KW-0964">Secreted</keyword>
<gene>
    <name evidence="6" type="ORF">SHI21_06895</name>
</gene>
<comment type="similarity">
    <text evidence="1 3">Belongs to the bacterial flagellin family.</text>
</comment>
<keyword evidence="6" id="KW-0969">Cilium</keyword>
<dbReference type="RefSeq" id="WP_323575562.1">
    <property type="nucleotide sequence ID" value="NZ_JAYGJQ010000001.1"/>
</dbReference>
<evidence type="ECO:0000256" key="1">
    <source>
        <dbReference type="ARBA" id="ARBA00005709"/>
    </source>
</evidence>
<dbReference type="Pfam" id="PF00700">
    <property type="entry name" value="Flagellin_C"/>
    <property type="match status" value="1"/>
</dbReference>
<evidence type="ECO:0000259" key="4">
    <source>
        <dbReference type="Pfam" id="PF00669"/>
    </source>
</evidence>
<reference evidence="6 7" key="1">
    <citation type="submission" date="2023-11" db="EMBL/GenBank/DDBJ databases">
        <title>A Novel Polar Bacteriovorax (B. antarcticus) Isolated from the Biocrust in Antarctica.</title>
        <authorList>
            <person name="Mun W."/>
            <person name="Choi S.Y."/>
            <person name="Mitchell R.J."/>
        </authorList>
    </citation>
    <scope>NUCLEOTIDE SEQUENCE [LARGE SCALE GENOMIC DNA]</scope>
    <source>
        <strain evidence="6 7">PP10</strain>
    </source>
</reference>
<evidence type="ECO:0000313" key="7">
    <source>
        <dbReference type="Proteomes" id="UP001302274"/>
    </source>
</evidence>
<proteinExistence type="inferred from homology"/>
<keyword evidence="7" id="KW-1185">Reference proteome</keyword>
<keyword evidence="2 3" id="KW-0975">Bacterial flagellum</keyword>
<dbReference type="Gene3D" id="6.10.10.10">
    <property type="entry name" value="Flagellar export chaperone, C-terminal domain"/>
    <property type="match status" value="1"/>
</dbReference>
<dbReference type="PANTHER" id="PTHR42792:SF2">
    <property type="entry name" value="FLAGELLIN"/>
    <property type="match status" value="1"/>
</dbReference>
<dbReference type="SUPFAM" id="SSF64518">
    <property type="entry name" value="Phase 1 flagellin"/>
    <property type="match status" value="1"/>
</dbReference>
<name>A0ABU5VU82_9BACT</name>
<comment type="subcellular location">
    <subcellularLocation>
        <location evidence="3">Secreted</location>
    </subcellularLocation>
    <subcellularLocation>
        <location evidence="3">Bacterial flagellum</location>
    </subcellularLocation>
</comment>
<organism evidence="6 7">
    <name type="scientific">Bacteriovorax antarcticus</name>
    <dbReference type="NCBI Taxonomy" id="3088717"/>
    <lineage>
        <taxon>Bacteria</taxon>
        <taxon>Pseudomonadati</taxon>
        <taxon>Bdellovibrionota</taxon>
        <taxon>Bacteriovoracia</taxon>
        <taxon>Bacteriovoracales</taxon>
        <taxon>Bacteriovoracaceae</taxon>
        <taxon>Bacteriovorax</taxon>
    </lineage>
</organism>
<comment type="caution">
    <text evidence="6">The sequence shown here is derived from an EMBL/GenBank/DDBJ whole genome shotgun (WGS) entry which is preliminary data.</text>
</comment>
<feature type="domain" description="Flagellin C-terminal" evidence="5">
    <location>
        <begin position="204"/>
        <end position="287"/>
    </location>
</feature>
<accession>A0ABU5VU82</accession>
<keyword evidence="6" id="KW-0282">Flagellum</keyword>
<dbReference type="PANTHER" id="PTHR42792">
    <property type="entry name" value="FLAGELLIN"/>
    <property type="match status" value="1"/>
</dbReference>
<dbReference type="Proteomes" id="UP001302274">
    <property type="component" value="Unassembled WGS sequence"/>
</dbReference>
<keyword evidence="6" id="KW-0966">Cell projection</keyword>
<sequence>MVETLNVFFKDDLVMRVSTNLNSMTAQRYVQQHTEELATEDMKLSSGDRIVRSAVDPAGLAISETMRAKIRSNYQAERNSNDSISLLQVAEGSLGVMQGMGSRLRELAMQAANDTLGSAERSVMDAEFQQLKNEVERITASTSFNGNNIIKGKESVYDLQVGINGLASDDRIRYDMSKILDSSTNFGIKHVNLRTKEGAQSSLSSIDKMMSDIGSSRAQLGSMSNRIGSVMNNLLVSRENISDSNSKIRDTDVAKEVANKMKGQIAQAASLAMLKNSNEQPNIILKLVS</sequence>
<dbReference type="InterPro" id="IPR001029">
    <property type="entry name" value="Flagellin_N"/>
</dbReference>
<dbReference type="InterPro" id="IPR046358">
    <property type="entry name" value="Flagellin_C"/>
</dbReference>
<protein>
    <recommendedName>
        <fullName evidence="3">Flagellin</fullName>
    </recommendedName>
</protein>
<dbReference type="InterPro" id="IPR042187">
    <property type="entry name" value="Flagellin_C_sub2"/>
</dbReference>
<feature type="domain" description="Flagellin N-terminal" evidence="4">
    <location>
        <begin position="17"/>
        <end position="153"/>
    </location>
</feature>
<evidence type="ECO:0000256" key="3">
    <source>
        <dbReference type="RuleBase" id="RU362073"/>
    </source>
</evidence>
<dbReference type="PRINTS" id="PR00207">
    <property type="entry name" value="FLAGELLIN"/>
</dbReference>
<evidence type="ECO:0000313" key="6">
    <source>
        <dbReference type="EMBL" id="MEA9355919.1"/>
    </source>
</evidence>
<evidence type="ECO:0000259" key="5">
    <source>
        <dbReference type="Pfam" id="PF00700"/>
    </source>
</evidence>
<dbReference type="EMBL" id="JAYGJQ010000001">
    <property type="protein sequence ID" value="MEA9355919.1"/>
    <property type="molecule type" value="Genomic_DNA"/>
</dbReference>
<dbReference type="Gene3D" id="1.20.1330.10">
    <property type="entry name" value="f41 fragment of flagellin, N-terminal domain"/>
    <property type="match status" value="1"/>
</dbReference>
<dbReference type="InterPro" id="IPR001492">
    <property type="entry name" value="Flagellin"/>
</dbReference>
<evidence type="ECO:0000256" key="2">
    <source>
        <dbReference type="ARBA" id="ARBA00023143"/>
    </source>
</evidence>